<comment type="subcellular location">
    <subcellularLocation>
        <location evidence="1">Membrane</location>
        <topology evidence="1">Multi-pass membrane protein</topology>
    </subcellularLocation>
</comment>
<reference evidence="7 8" key="1">
    <citation type="submission" date="2018-08" db="EMBL/GenBank/DDBJ databases">
        <title>The reduced genetic potential of extracellular carbohydrate catabolism in Euzebyella marina RN62, a Flavobacteriia bacterium isolated from the hadal water.</title>
        <authorList>
            <person name="Xue C."/>
        </authorList>
    </citation>
    <scope>NUCLEOTIDE SEQUENCE [LARGE SCALE GENOMIC DNA]</scope>
    <source>
        <strain evidence="7 8">RN62</strain>
    </source>
</reference>
<dbReference type="EMBL" id="CP032050">
    <property type="protein sequence ID" value="AYN68446.1"/>
    <property type="molecule type" value="Genomic_DNA"/>
</dbReference>
<sequence length="393" mass="44477">MSIFEKLNNYCLFILVFSVTFENWDPFQLGGSISVTYMASVIYIISWLPRLKKSFRIISVRQYLIPLILFTIIGVISTALNSSYAESIEGAYNERVITLIILMTLMVSHFYEDSTLVDKALNAYVVSISLLYFLFLIGIGSDFKGGRLLLFGENPNSIGVKVVIAFLICVSRLITEKFDWKKLLLYSVAIISCLNLIILSGSRGALVSVFISLALLVLFMRINILKKMIFFLIGISFSVLFMTMIMKSNPVFKERILRTIESGDTGRSDLWQSSLLIIEDNLFFGVGLAGALPEMLRYTGRLIDPHNVFLYVLMTTGVFGLLFYLIFILRLSKNLYQKFRQNGEVVYMVMLAVVVFNMGKTGGAISKIFFWFFFAVLIGSTFKNLGSRHSDTT</sequence>
<gene>
    <name evidence="7" type="ORF">D1013_14175</name>
</gene>
<keyword evidence="8" id="KW-1185">Reference proteome</keyword>
<evidence type="ECO:0000259" key="6">
    <source>
        <dbReference type="Pfam" id="PF04932"/>
    </source>
</evidence>
<feature type="transmembrane region" description="Helical" evidence="5">
    <location>
        <begin position="183"/>
        <end position="199"/>
    </location>
</feature>
<dbReference type="InterPro" id="IPR007016">
    <property type="entry name" value="O-antigen_ligase-rel_domated"/>
</dbReference>
<dbReference type="GO" id="GO:0016020">
    <property type="term" value="C:membrane"/>
    <property type="evidence" value="ECO:0007669"/>
    <property type="project" value="UniProtKB-SubCell"/>
</dbReference>
<feature type="transmembrane region" description="Helical" evidence="5">
    <location>
        <begin position="229"/>
        <end position="246"/>
    </location>
</feature>
<feature type="transmembrane region" description="Helical" evidence="5">
    <location>
        <begin position="92"/>
        <end position="111"/>
    </location>
</feature>
<dbReference type="OrthoDB" id="1178661at2"/>
<keyword evidence="4 5" id="KW-0472">Membrane</keyword>
<dbReference type="Pfam" id="PF04932">
    <property type="entry name" value="Wzy_C"/>
    <property type="match status" value="1"/>
</dbReference>
<feature type="transmembrane region" description="Helical" evidence="5">
    <location>
        <begin position="7"/>
        <end position="24"/>
    </location>
</feature>
<dbReference type="RefSeq" id="WP_121849459.1">
    <property type="nucleotide sequence ID" value="NZ_CP032050.1"/>
</dbReference>
<evidence type="ECO:0000256" key="5">
    <source>
        <dbReference type="SAM" id="Phobius"/>
    </source>
</evidence>
<feature type="transmembrane region" description="Helical" evidence="5">
    <location>
        <begin position="123"/>
        <end position="143"/>
    </location>
</feature>
<dbReference type="AlphaFoldDB" id="A0A3G2L894"/>
<feature type="transmembrane region" description="Helical" evidence="5">
    <location>
        <begin position="364"/>
        <end position="382"/>
    </location>
</feature>
<evidence type="ECO:0000256" key="2">
    <source>
        <dbReference type="ARBA" id="ARBA00022692"/>
    </source>
</evidence>
<evidence type="ECO:0000313" key="7">
    <source>
        <dbReference type="EMBL" id="AYN68446.1"/>
    </source>
</evidence>
<dbReference type="PANTHER" id="PTHR37422:SF13">
    <property type="entry name" value="LIPOPOLYSACCHARIDE BIOSYNTHESIS PROTEIN PA4999-RELATED"/>
    <property type="match status" value="1"/>
</dbReference>
<feature type="transmembrane region" description="Helical" evidence="5">
    <location>
        <begin position="341"/>
        <end position="358"/>
    </location>
</feature>
<feature type="transmembrane region" description="Helical" evidence="5">
    <location>
        <begin position="60"/>
        <end position="80"/>
    </location>
</feature>
<dbReference type="KEGG" id="emar:D1013_14175"/>
<feature type="transmembrane region" description="Helical" evidence="5">
    <location>
        <begin position="155"/>
        <end position="174"/>
    </location>
</feature>
<keyword evidence="3 5" id="KW-1133">Transmembrane helix</keyword>
<feature type="transmembrane region" description="Helical" evidence="5">
    <location>
        <begin position="205"/>
        <end position="222"/>
    </location>
</feature>
<name>A0A3G2L894_9FLAO</name>
<evidence type="ECO:0000313" key="8">
    <source>
        <dbReference type="Proteomes" id="UP000276309"/>
    </source>
</evidence>
<feature type="transmembrane region" description="Helical" evidence="5">
    <location>
        <begin position="308"/>
        <end position="329"/>
    </location>
</feature>
<dbReference type="Proteomes" id="UP000276309">
    <property type="component" value="Chromosome"/>
</dbReference>
<feature type="transmembrane region" description="Helical" evidence="5">
    <location>
        <begin position="30"/>
        <end position="48"/>
    </location>
</feature>
<evidence type="ECO:0000256" key="1">
    <source>
        <dbReference type="ARBA" id="ARBA00004141"/>
    </source>
</evidence>
<evidence type="ECO:0000256" key="4">
    <source>
        <dbReference type="ARBA" id="ARBA00023136"/>
    </source>
</evidence>
<keyword evidence="2 5" id="KW-0812">Transmembrane</keyword>
<dbReference type="PANTHER" id="PTHR37422">
    <property type="entry name" value="TEICHURONIC ACID BIOSYNTHESIS PROTEIN TUAE"/>
    <property type="match status" value="1"/>
</dbReference>
<organism evidence="7 8">
    <name type="scientific">Euzebyella marina</name>
    <dbReference type="NCBI Taxonomy" id="1761453"/>
    <lineage>
        <taxon>Bacteria</taxon>
        <taxon>Pseudomonadati</taxon>
        <taxon>Bacteroidota</taxon>
        <taxon>Flavobacteriia</taxon>
        <taxon>Flavobacteriales</taxon>
        <taxon>Flavobacteriaceae</taxon>
        <taxon>Euzebyella</taxon>
    </lineage>
</organism>
<evidence type="ECO:0000256" key="3">
    <source>
        <dbReference type="ARBA" id="ARBA00022989"/>
    </source>
</evidence>
<accession>A0A3G2L894</accession>
<dbReference type="GO" id="GO:0016874">
    <property type="term" value="F:ligase activity"/>
    <property type="evidence" value="ECO:0007669"/>
    <property type="project" value="UniProtKB-KW"/>
</dbReference>
<dbReference type="InterPro" id="IPR051533">
    <property type="entry name" value="WaaL-like"/>
</dbReference>
<proteinExistence type="predicted"/>
<protein>
    <submittedName>
        <fullName evidence="7">O-antigen ligase domain-containing protein</fullName>
    </submittedName>
</protein>
<keyword evidence="7" id="KW-0436">Ligase</keyword>
<feature type="domain" description="O-antigen ligase-related" evidence="6">
    <location>
        <begin position="189"/>
        <end position="325"/>
    </location>
</feature>